<dbReference type="Proteomes" id="UP000272942">
    <property type="component" value="Unassembled WGS sequence"/>
</dbReference>
<dbReference type="WBParaSite" id="ECPE_0000744801-mRNA-1">
    <property type="protein sequence ID" value="ECPE_0000744801-mRNA-1"/>
    <property type="gene ID" value="ECPE_0000744801"/>
</dbReference>
<gene>
    <name evidence="2" type="ORF">ECPE_LOCUS7432</name>
</gene>
<dbReference type="AlphaFoldDB" id="A0A183AKE7"/>
<proteinExistence type="predicted"/>
<reference evidence="4" key="1">
    <citation type="submission" date="2016-06" db="UniProtKB">
        <authorList>
            <consortium name="WormBaseParasite"/>
        </authorList>
    </citation>
    <scope>IDENTIFICATION</scope>
</reference>
<evidence type="ECO:0000256" key="1">
    <source>
        <dbReference type="SAM" id="MobiDB-lite"/>
    </source>
</evidence>
<name>A0A183AKE7_9TREM</name>
<reference evidence="2 3" key="2">
    <citation type="submission" date="2018-11" db="EMBL/GenBank/DDBJ databases">
        <authorList>
            <consortium name="Pathogen Informatics"/>
        </authorList>
    </citation>
    <scope>NUCLEOTIDE SEQUENCE [LARGE SCALE GENOMIC DNA]</scope>
    <source>
        <strain evidence="2 3">Egypt</strain>
    </source>
</reference>
<protein>
    <submittedName>
        <fullName evidence="2 4">Uncharacterized protein</fullName>
    </submittedName>
</protein>
<evidence type="ECO:0000313" key="3">
    <source>
        <dbReference type="Proteomes" id="UP000272942"/>
    </source>
</evidence>
<dbReference type="EMBL" id="UZAN01044587">
    <property type="protein sequence ID" value="VDP81085.1"/>
    <property type="molecule type" value="Genomic_DNA"/>
</dbReference>
<feature type="compositionally biased region" description="Polar residues" evidence="1">
    <location>
        <begin position="8"/>
        <end position="24"/>
    </location>
</feature>
<organism evidence="4">
    <name type="scientific">Echinostoma caproni</name>
    <dbReference type="NCBI Taxonomy" id="27848"/>
    <lineage>
        <taxon>Eukaryota</taxon>
        <taxon>Metazoa</taxon>
        <taxon>Spiralia</taxon>
        <taxon>Lophotrochozoa</taxon>
        <taxon>Platyhelminthes</taxon>
        <taxon>Trematoda</taxon>
        <taxon>Digenea</taxon>
        <taxon>Plagiorchiida</taxon>
        <taxon>Echinostomata</taxon>
        <taxon>Echinostomatoidea</taxon>
        <taxon>Echinostomatidae</taxon>
        <taxon>Echinostoma</taxon>
    </lineage>
</organism>
<accession>A0A183AKE7</accession>
<sequence length="237" mass="26635">MDEAFMSPEQTPAKRSQHSDNSSDGLPGLLTSVKGTYLPSSPLFTNRPFYPMFLNLHKCGDVDIIRGALKASIFDHTASRGMHSGTIDDLASQTLFAARNVVPWLRGHGLSAQKFRGIHTTTFYTIANGRAKMSVDLYIEQFIPRLAQSLKCAIDIPGLSRDFIEEAIIFPLFQYTPKVVCQPRTKMLNDFASVKREFFSQRAFLIQNALNTRVKSDSDEDIVISTKPDKRKSTREQ</sequence>
<evidence type="ECO:0000313" key="2">
    <source>
        <dbReference type="EMBL" id="VDP81085.1"/>
    </source>
</evidence>
<keyword evidence="3" id="KW-1185">Reference proteome</keyword>
<dbReference type="OrthoDB" id="6245656at2759"/>
<evidence type="ECO:0000313" key="4">
    <source>
        <dbReference type="WBParaSite" id="ECPE_0000744801-mRNA-1"/>
    </source>
</evidence>
<feature type="region of interest" description="Disordered" evidence="1">
    <location>
        <begin position="1"/>
        <end position="25"/>
    </location>
</feature>